<evidence type="ECO:0000313" key="3">
    <source>
        <dbReference type="EMBL" id="MDQ0516545.1"/>
    </source>
</evidence>
<organism evidence="3 4">
    <name type="scientific">Kaistia geumhonensis</name>
    <dbReference type="NCBI Taxonomy" id="410839"/>
    <lineage>
        <taxon>Bacteria</taxon>
        <taxon>Pseudomonadati</taxon>
        <taxon>Pseudomonadota</taxon>
        <taxon>Alphaproteobacteria</taxon>
        <taxon>Hyphomicrobiales</taxon>
        <taxon>Kaistiaceae</taxon>
        <taxon>Kaistia</taxon>
    </lineage>
</organism>
<sequence>MRTSILAILPLAALAACTSASTPPPRSTAAMNGDYALMSCAELEAAARSAASDASWARRQQQQTFGSGNSDNVSINVPIGGGGGVTTGPRPTSSRQRADISQAMVTKGCN</sequence>
<keyword evidence="2" id="KW-0732">Signal</keyword>
<evidence type="ECO:0000313" key="4">
    <source>
        <dbReference type="Proteomes" id="UP001223743"/>
    </source>
</evidence>
<evidence type="ECO:0008006" key="5">
    <source>
        <dbReference type="Google" id="ProtNLM"/>
    </source>
</evidence>
<feature type="signal peptide" evidence="2">
    <location>
        <begin position="1"/>
        <end position="15"/>
    </location>
</feature>
<reference evidence="3 4" key="1">
    <citation type="submission" date="2023-07" db="EMBL/GenBank/DDBJ databases">
        <title>Genomic Encyclopedia of Type Strains, Phase IV (KMG-IV): sequencing the most valuable type-strain genomes for metagenomic binning, comparative biology and taxonomic classification.</title>
        <authorList>
            <person name="Goeker M."/>
        </authorList>
    </citation>
    <scope>NUCLEOTIDE SEQUENCE [LARGE SCALE GENOMIC DNA]</scope>
    <source>
        <strain evidence="3 4">B1-1</strain>
    </source>
</reference>
<feature type="region of interest" description="Disordered" evidence="1">
    <location>
        <begin position="54"/>
        <end position="110"/>
    </location>
</feature>
<evidence type="ECO:0000256" key="1">
    <source>
        <dbReference type="SAM" id="MobiDB-lite"/>
    </source>
</evidence>
<comment type="caution">
    <text evidence="3">The sequence shown here is derived from an EMBL/GenBank/DDBJ whole genome shotgun (WGS) entry which is preliminary data.</text>
</comment>
<dbReference type="PROSITE" id="PS51257">
    <property type="entry name" value="PROKAR_LIPOPROTEIN"/>
    <property type="match status" value="1"/>
</dbReference>
<feature type="compositionally biased region" description="Low complexity" evidence="1">
    <location>
        <begin position="54"/>
        <end position="63"/>
    </location>
</feature>
<proteinExistence type="predicted"/>
<dbReference type="RefSeq" id="WP_266279470.1">
    <property type="nucleotide sequence ID" value="NZ_JAPKNF010000001.1"/>
</dbReference>
<keyword evidence="4" id="KW-1185">Reference proteome</keyword>
<dbReference type="EMBL" id="JAUSWJ010000001">
    <property type="protein sequence ID" value="MDQ0516545.1"/>
    <property type="molecule type" value="Genomic_DNA"/>
</dbReference>
<accession>A0ABU0M6H3</accession>
<gene>
    <name evidence="3" type="ORF">QO015_002158</name>
</gene>
<feature type="chain" id="PRO_5046470804" description="Secreted protein" evidence="2">
    <location>
        <begin position="16"/>
        <end position="110"/>
    </location>
</feature>
<protein>
    <recommendedName>
        <fullName evidence="5">Secreted protein</fullName>
    </recommendedName>
</protein>
<name>A0ABU0M6H3_9HYPH</name>
<evidence type="ECO:0000256" key="2">
    <source>
        <dbReference type="SAM" id="SignalP"/>
    </source>
</evidence>
<dbReference type="Proteomes" id="UP001223743">
    <property type="component" value="Unassembled WGS sequence"/>
</dbReference>